<name>A0A6G1BU23_9ORYZ</name>
<gene>
    <name evidence="2" type="ORF">E2562_005220</name>
</gene>
<proteinExistence type="predicted"/>
<comment type="caution">
    <text evidence="2">The sequence shown here is derived from an EMBL/GenBank/DDBJ whole genome shotgun (WGS) entry which is preliminary data.</text>
</comment>
<protein>
    <submittedName>
        <fullName evidence="2">Uncharacterized protein</fullName>
    </submittedName>
</protein>
<evidence type="ECO:0000313" key="2">
    <source>
        <dbReference type="EMBL" id="KAF0891154.1"/>
    </source>
</evidence>
<dbReference type="Proteomes" id="UP000479710">
    <property type="component" value="Unassembled WGS sequence"/>
</dbReference>
<keyword evidence="3" id="KW-1185">Reference proteome</keyword>
<reference evidence="2 3" key="1">
    <citation type="submission" date="2019-11" db="EMBL/GenBank/DDBJ databases">
        <title>Whole genome sequence of Oryza granulata.</title>
        <authorList>
            <person name="Li W."/>
        </authorList>
    </citation>
    <scope>NUCLEOTIDE SEQUENCE [LARGE SCALE GENOMIC DNA]</scope>
    <source>
        <strain evidence="3">cv. Menghai</strain>
        <tissue evidence="2">Leaf</tissue>
    </source>
</reference>
<sequence length="72" mass="7740">MAWRWRPSHLVLVAVAIYLLISLKFRRVLDLTNANLVATNTAFSSPSSSDHLPPLAGSTSSGGNGNTTLFQV</sequence>
<dbReference type="EMBL" id="SPHZ02000011">
    <property type="protein sequence ID" value="KAF0891154.1"/>
    <property type="molecule type" value="Genomic_DNA"/>
</dbReference>
<dbReference type="AlphaFoldDB" id="A0A6G1BU23"/>
<evidence type="ECO:0000256" key="1">
    <source>
        <dbReference type="SAM" id="MobiDB-lite"/>
    </source>
</evidence>
<evidence type="ECO:0000313" key="3">
    <source>
        <dbReference type="Proteomes" id="UP000479710"/>
    </source>
</evidence>
<organism evidence="2 3">
    <name type="scientific">Oryza meyeriana var. granulata</name>
    <dbReference type="NCBI Taxonomy" id="110450"/>
    <lineage>
        <taxon>Eukaryota</taxon>
        <taxon>Viridiplantae</taxon>
        <taxon>Streptophyta</taxon>
        <taxon>Embryophyta</taxon>
        <taxon>Tracheophyta</taxon>
        <taxon>Spermatophyta</taxon>
        <taxon>Magnoliopsida</taxon>
        <taxon>Liliopsida</taxon>
        <taxon>Poales</taxon>
        <taxon>Poaceae</taxon>
        <taxon>BOP clade</taxon>
        <taxon>Oryzoideae</taxon>
        <taxon>Oryzeae</taxon>
        <taxon>Oryzinae</taxon>
        <taxon>Oryza</taxon>
        <taxon>Oryza meyeriana</taxon>
    </lineage>
</organism>
<feature type="region of interest" description="Disordered" evidence="1">
    <location>
        <begin position="41"/>
        <end position="72"/>
    </location>
</feature>
<accession>A0A6G1BU23</accession>